<reference evidence="1 2" key="1">
    <citation type="submission" date="2015-12" db="EMBL/GenBank/DDBJ databases">
        <title>The genome of Folsomia candida.</title>
        <authorList>
            <person name="Faddeeva A."/>
            <person name="Derks M.F."/>
            <person name="Anvar Y."/>
            <person name="Smit S."/>
            <person name="Van Straalen N."/>
            <person name="Roelofs D."/>
        </authorList>
    </citation>
    <scope>NUCLEOTIDE SEQUENCE [LARGE SCALE GENOMIC DNA]</scope>
    <source>
        <strain evidence="1 2">VU population</strain>
        <tissue evidence="1">Whole body</tissue>
    </source>
</reference>
<accession>A0A226EZG5</accession>
<dbReference type="OrthoDB" id="3135773at2759"/>
<gene>
    <name evidence="1" type="ORF">Fcan01_03067</name>
</gene>
<comment type="caution">
    <text evidence="1">The sequence shown here is derived from an EMBL/GenBank/DDBJ whole genome shotgun (WGS) entry which is preliminary data.</text>
</comment>
<evidence type="ECO:0000313" key="1">
    <source>
        <dbReference type="EMBL" id="OXA62949.1"/>
    </source>
</evidence>
<organism evidence="1 2">
    <name type="scientific">Folsomia candida</name>
    <name type="common">Springtail</name>
    <dbReference type="NCBI Taxonomy" id="158441"/>
    <lineage>
        <taxon>Eukaryota</taxon>
        <taxon>Metazoa</taxon>
        <taxon>Ecdysozoa</taxon>
        <taxon>Arthropoda</taxon>
        <taxon>Hexapoda</taxon>
        <taxon>Collembola</taxon>
        <taxon>Entomobryomorpha</taxon>
        <taxon>Isotomoidea</taxon>
        <taxon>Isotomidae</taxon>
        <taxon>Proisotominae</taxon>
        <taxon>Folsomia</taxon>
    </lineage>
</organism>
<proteinExistence type="predicted"/>
<sequence length="344" mass="40048">MNVAQANDLYREGVAGKQGMSRSMQRSYLERAAEIYSSEIRKQDPNTNTNTTVILNKNLGMANFRLAEIQRPQDLTRIIYLVEEALRGLTNAWRWQQPVTREGDWGVRLQGHISSLFIMAFKSMEVTATTDKLPKYQMLDRGVIKIFEAKELHIFQVQYRLAKGNYFYQMGVKAMEGADFKRTQQLLEYARDELHAFMMFCSENAFTNGRDAVLAEYLQHLEQVKSLEDDIAFLSVSCEAVRYRKQADALFDQCVNETEELDLEVIWDALDTYKASGLSCHEVDIENEAIALSRQGRVFDKIFKIRAKAHEYYRTAFDMAQCLFPRDMTKKDWYKECKEALERF</sequence>
<dbReference type="EMBL" id="LNIX01000001">
    <property type="protein sequence ID" value="OXA62949.1"/>
    <property type="molecule type" value="Genomic_DNA"/>
</dbReference>
<dbReference type="AlphaFoldDB" id="A0A226EZG5"/>
<evidence type="ECO:0000313" key="2">
    <source>
        <dbReference type="Proteomes" id="UP000198287"/>
    </source>
</evidence>
<keyword evidence="2" id="KW-1185">Reference proteome</keyword>
<name>A0A226EZG5_FOLCA</name>
<protein>
    <submittedName>
        <fullName evidence="1">Uncharacterized protein</fullName>
    </submittedName>
</protein>
<dbReference type="Proteomes" id="UP000198287">
    <property type="component" value="Unassembled WGS sequence"/>
</dbReference>